<dbReference type="AlphaFoldDB" id="A0A149USF4"/>
<sequence length="352" mass="39094">MITAQKVIFDKLDGHCAAAGNAVANSGSPRWISGTPGDSAFLTDAQISHVFRVTPRRIIARLDFKGRTFFSTLGLQGVAAPTGLEAGETTPGLVSVLLAEGKPRPVATALEIKNVVEFTDRNQDPSYDGHDYTVIAKLFGEIEVFEGEEIAESETWRAYYEICLGYVSFMDTWIEENTTEALETLTDLSELGLPYQILCRALFDADPAGLFLALYRCLEAIYAFAASTRIASALGFNGPWKTVAIVLEQQIGWRPREESSLAELFAKSNEVHLCDIFECFGEQRPDIGENLAEMAAKKTYKLRNHLVHYRPIHHTVEHKDIQWNNLCITLSKIILDVYYSVFMPASAPEDAC</sequence>
<dbReference type="OrthoDB" id="7271425at2"/>
<organism evidence="1 2">
    <name type="scientific">Acetobacter malorum</name>
    <dbReference type="NCBI Taxonomy" id="178901"/>
    <lineage>
        <taxon>Bacteria</taxon>
        <taxon>Pseudomonadati</taxon>
        <taxon>Pseudomonadota</taxon>
        <taxon>Alphaproteobacteria</taxon>
        <taxon>Acetobacterales</taxon>
        <taxon>Acetobacteraceae</taxon>
        <taxon>Acetobacter</taxon>
    </lineage>
</organism>
<protein>
    <submittedName>
        <fullName evidence="1">Uncharacterized protein</fullName>
    </submittedName>
</protein>
<gene>
    <name evidence="1" type="ORF">AD951_02020</name>
</gene>
<dbReference type="RefSeq" id="WP_061498707.1">
    <property type="nucleotide sequence ID" value="NZ_LHZX01000199.1"/>
</dbReference>
<name>A0A149USF4_9PROT</name>
<evidence type="ECO:0000313" key="2">
    <source>
        <dbReference type="Proteomes" id="UP000075377"/>
    </source>
</evidence>
<dbReference type="Proteomes" id="UP000075377">
    <property type="component" value="Unassembled WGS sequence"/>
</dbReference>
<dbReference type="PATRIC" id="fig|178901.14.peg.3135"/>
<proteinExistence type="predicted"/>
<reference evidence="1 2" key="1">
    <citation type="submission" date="2015-06" db="EMBL/GenBank/DDBJ databases">
        <title>Improved classification and identification of acetic acid bacteria using matrix-assisted laser desorption/ionization time-of-flight mass spectrometry; Gluconobacter nephelii and Gluconobacter uchimurae are later heterotypic synonyms of Gluconobacter japonicus and Gluconobacter oxydans, respectively.</title>
        <authorList>
            <person name="Li L."/>
            <person name="Cleenwerck I."/>
            <person name="De Vuyst L."/>
            <person name="Vandamme P."/>
        </authorList>
    </citation>
    <scope>NUCLEOTIDE SEQUENCE [LARGE SCALE GENOMIC DNA]</scope>
    <source>
        <strain evidence="1 2">LMG 1699</strain>
    </source>
</reference>
<evidence type="ECO:0000313" key="1">
    <source>
        <dbReference type="EMBL" id="KXV70939.1"/>
    </source>
</evidence>
<dbReference type="EMBL" id="LHZX01000199">
    <property type="protein sequence ID" value="KXV70939.1"/>
    <property type="molecule type" value="Genomic_DNA"/>
</dbReference>
<comment type="caution">
    <text evidence="1">The sequence shown here is derived from an EMBL/GenBank/DDBJ whole genome shotgun (WGS) entry which is preliminary data.</text>
</comment>
<accession>A0A149USF4</accession>